<sequence length="230" mass="24850">MASRLKILGREKHGASTIAVIGLGRFGTALALELVKSGREVLGIDSDEKLVQANAEDLTQVVQANSTDEDALRELGIPDFDSAVVAIGSDLEASILTASLLLQLGVPQVWAKATSVSHGRILEQLGVHHVIFPEMDMGKRVAHMVSGESLDYIQLDEDFVMAKTEAPESFEGKTLAEMKFRSLHGVTVVATRKSGANYLPSFPETVLNSGDVMIVAGRTKQVEEFCRMGW</sequence>
<dbReference type="EMBL" id="CAEZTB010000001">
    <property type="protein sequence ID" value="CAB4548596.1"/>
    <property type="molecule type" value="Genomic_DNA"/>
</dbReference>
<dbReference type="AlphaFoldDB" id="A0A6J6CBB9"/>
<dbReference type="InterPro" id="IPR003148">
    <property type="entry name" value="RCK_N"/>
</dbReference>
<dbReference type="InterPro" id="IPR006037">
    <property type="entry name" value="RCK_C"/>
</dbReference>
<gene>
    <name evidence="3" type="ORF">UFOPK1581_00010</name>
</gene>
<proteinExistence type="predicted"/>
<evidence type="ECO:0000259" key="1">
    <source>
        <dbReference type="PROSITE" id="PS51201"/>
    </source>
</evidence>
<dbReference type="SUPFAM" id="SSF51735">
    <property type="entry name" value="NAD(P)-binding Rossmann-fold domains"/>
    <property type="match status" value="1"/>
</dbReference>
<dbReference type="Gene3D" id="3.30.70.1450">
    <property type="entry name" value="Regulator of K+ conductance, C-terminal domain"/>
    <property type="match status" value="1"/>
</dbReference>
<dbReference type="PANTHER" id="PTHR43833">
    <property type="entry name" value="POTASSIUM CHANNEL PROTEIN 2-RELATED-RELATED"/>
    <property type="match status" value="1"/>
</dbReference>
<reference evidence="3" key="1">
    <citation type="submission" date="2020-05" db="EMBL/GenBank/DDBJ databases">
        <authorList>
            <person name="Chiriac C."/>
            <person name="Salcher M."/>
            <person name="Ghai R."/>
            <person name="Kavagutti S V."/>
        </authorList>
    </citation>
    <scope>NUCLEOTIDE SEQUENCE</scope>
</reference>
<accession>A0A6J6CBB9</accession>
<evidence type="ECO:0000259" key="2">
    <source>
        <dbReference type="PROSITE" id="PS51202"/>
    </source>
</evidence>
<dbReference type="InterPro" id="IPR050721">
    <property type="entry name" value="Trk_Ktr_HKT_K-transport"/>
</dbReference>
<dbReference type="SUPFAM" id="SSF116726">
    <property type="entry name" value="TrkA C-terminal domain-like"/>
    <property type="match status" value="1"/>
</dbReference>
<dbReference type="GO" id="GO:0006813">
    <property type="term" value="P:potassium ion transport"/>
    <property type="evidence" value="ECO:0007669"/>
    <property type="project" value="InterPro"/>
</dbReference>
<dbReference type="PANTHER" id="PTHR43833:SF7">
    <property type="entry name" value="KTR SYSTEM POTASSIUM UPTAKE PROTEIN C"/>
    <property type="match status" value="1"/>
</dbReference>
<protein>
    <submittedName>
        <fullName evidence="3">Unannotated protein</fullName>
    </submittedName>
</protein>
<feature type="domain" description="RCK N-terminal" evidence="1">
    <location>
        <begin position="15"/>
        <end position="131"/>
    </location>
</feature>
<organism evidence="3">
    <name type="scientific">freshwater metagenome</name>
    <dbReference type="NCBI Taxonomy" id="449393"/>
    <lineage>
        <taxon>unclassified sequences</taxon>
        <taxon>metagenomes</taxon>
        <taxon>ecological metagenomes</taxon>
    </lineage>
</organism>
<dbReference type="PROSITE" id="PS51202">
    <property type="entry name" value="RCK_C"/>
    <property type="match status" value="1"/>
</dbReference>
<dbReference type="InterPro" id="IPR036291">
    <property type="entry name" value="NAD(P)-bd_dom_sf"/>
</dbReference>
<evidence type="ECO:0000313" key="3">
    <source>
        <dbReference type="EMBL" id="CAB4548596.1"/>
    </source>
</evidence>
<dbReference type="PROSITE" id="PS51201">
    <property type="entry name" value="RCK_N"/>
    <property type="match status" value="1"/>
</dbReference>
<dbReference type="InterPro" id="IPR036721">
    <property type="entry name" value="RCK_C_sf"/>
</dbReference>
<feature type="domain" description="RCK C-terminal" evidence="2">
    <location>
        <begin position="147"/>
        <end position="230"/>
    </location>
</feature>
<dbReference type="Pfam" id="PF02080">
    <property type="entry name" value="TrkA_C"/>
    <property type="match status" value="1"/>
</dbReference>
<name>A0A6J6CBB9_9ZZZZ</name>
<dbReference type="GO" id="GO:0008324">
    <property type="term" value="F:monoatomic cation transmembrane transporter activity"/>
    <property type="evidence" value="ECO:0007669"/>
    <property type="project" value="InterPro"/>
</dbReference>
<dbReference type="Pfam" id="PF02254">
    <property type="entry name" value="TrkA_N"/>
    <property type="match status" value="1"/>
</dbReference>
<dbReference type="Gene3D" id="3.40.50.720">
    <property type="entry name" value="NAD(P)-binding Rossmann-like Domain"/>
    <property type="match status" value="1"/>
</dbReference>